<dbReference type="Pfam" id="PF13499">
    <property type="entry name" value="EF-hand_7"/>
    <property type="match status" value="2"/>
</dbReference>
<keyword evidence="4" id="KW-1185">Reference proteome</keyword>
<accession>A0A3M7PHL4</accession>
<dbReference type="InterPro" id="IPR018247">
    <property type="entry name" value="EF_Hand_1_Ca_BS"/>
</dbReference>
<dbReference type="PROSITE" id="PS50222">
    <property type="entry name" value="EF_HAND_2"/>
    <property type="match status" value="6"/>
</dbReference>
<proteinExistence type="predicted"/>
<dbReference type="GO" id="GO:0099509">
    <property type="term" value="P:regulation of presynaptic cytosolic calcium ion concentration"/>
    <property type="evidence" value="ECO:0007669"/>
    <property type="project" value="TreeGrafter"/>
</dbReference>
<dbReference type="GO" id="GO:0005634">
    <property type="term" value="C:nucleus"/>
    <property type="evidence" value="ECO:0007669"/>
    <property type="project" value="TreeGrafter"/>
</dbReference>
<dbReference type="SMART" id="SM00054">
    <property type="entry name" value="EFh"/>
    <property type="match status" value="6"/>
</dbReference>
<dbReference type="InterPro" id="IPR051001">
    <property type="entry name" value="Calbindin_Ca-bind"/>
</dbReference>
<dbReference type="GO" id="GO:1900271">
    <property type="term" value="P:regulation of long-term synaptic potentiation"/>
    <property type="evidence" value="ECO:0007669"/>
    <property type="project" value="TreeGrafter"/>
</dbReference>
<dbReference type="PANTHER" id="PTHR19972">
    <property type="entry name" value="CALBINDIN"/>
    <property type="match status" value="1"/>
</dbReference>
<reference evidence="3 4" key="1">
    <citation type="journal article" date="2018" name="Sci. Rep.">
        <title>Genomic signatures of local adaptation to the degree of environmental predictability in rotifers.</title>
        <authorList>
            <person name="Franch-Gras L."/>
            <person name="Hahn C."/>
            <person name="Garcia-Roger E.M."/>
            <person name="Carmona M.J."/>
            <person name="Serra M."/>
            <person name="Gomez A."/>
        </authorList>
    </citation>
    <scope>NUCLEOTIDE SEQUENCE [LARGE SCALE GENOMIC DNA]</scope>
    <source>
        <strain evidence="3">HYR1</strain>
    </source>
</reference>
<dbReference type="SUPFAM" id="SSF47473">
    <property type="entry name" value="EF-hand"/>
    <property type="match status" value="2"/>
</dbReference>
<dbReference type="GO" id="GO:0005829">
    <property type="term" value="C:cytosol"/>
    <property type="evidence" value="ECO:0007669"/>
    <property type="project" value="TreeGrafter"/>
</dbReference>
<dbReference type="GO" id="GO:0030425">
    <property type="term" value="C:dendrite"/>
    <property type="evidence" value="ECO:0007669"/>
    <property type="project" value="TreeGrafter"/>
</dbReference>
<comment type="caution">
    <text evidence="3">The sequence shown here is derived from an EMBL/GenBank/DDBJ whole genome shotgun (WGS) entry which is preliminary data.</text>
</comment>
<dbReference type="EMBL" id="REGN01010663">
    <property type="protein sequence ID" value="RMZ98615.1"/>
    <property type="molecule type" value="Genomic_DNA"/>
</dbReference>
<dbReference type="Proteomes" id="UP000276133">
    <property type="component" value="Unassembled WGS sequence"/>
</dbReference>
<sequence length="295" mass="34397">MSKRENFLRKFRDEKTKELNKISATEFMEIWNHYDADGNGFIEGKELDKFLNELCNSVHKSDVDAVPESLLQQFRETVLDAYDENDDGKISVQELAEILPTDENFLFIFRRENLLESSNFMKIWLEFDIDKSGFIEVDELRNFIKKLFESMKDKNADLTEEKLTDYTQSILKIFDKNSDGKLQLSEMIKLLDPNENNCLKTVLNSFSLIKKDQLDDIFSVYDKDGNQQLHDEEIDALAKDLIDIVNKDYTAKEFEQFKKGLLNLGDVNHDGKISKQELYLILTAFTSKNLHELDA</sequence>
<evidence type="ECO:0000313" key="4">
    <source>
        <dbReference type="Proteomes" id="UP000276133"/>
    </source>
</evidence>
<dbReference type="GO" id="GO:0005509">
    <property type="term" value="F:calcium ion binding"/>
    <property type="evidence" value="ECO:0007669"/>
    <property type="project" value="InterPro"/>
</dbReference>
<dbReference type="InterPro" id="IPR011992">
    <property type="entry name" value="EF-hand-dom_pair"/>
</dbReference>
<dbReference type="InterPro" id="IPR002048">
    <property type="entry name" value="EF_hand_dom"/>
</dbReference>
<feature type="domain" description="EF-hand" evidence="2">
    <location>
        <begin position="253"/>
        <end position="288"/>
    </location>
</feature>
<organism evidence="3 4">
    <name type="scientific">Brachionus plicatilis</name>
    <name type="common">Marine rotifer</name>
    <name type="synonym">Brachionus muelleri</name>
    <dbReference type="NCBI Taxonomy" id="10195"/>
    <lineage>
        <taxon>Eukaryota</taxon>
        <taxon>Metazoa</taxon>
        <taxon>Spiralia</taxon>
        <taxon>Gnathifera</taxon>
        <taxon>Rotifera</taxon>
        <taxon>Eurotatoria</taxon>
        <taxon>Monogononta</taxon>
        <taxon>Pseudotrocha</taxon>
        <taxon>Ploima</taxon>
        <taxon>Brachionidae</taxon>
        <taxon>Brachionus</taxon>
    </lineage>
</organism>
<gene>
    <name evidence="3" type="ORF">BpHYR1_028396</name>
</gene>
<dbReference type="STRING" id="10195.A0A3M7PHL4"/>
<dbReference type="OrthoDB" id="428774at2759"/>
<feature type="domain" description="EF-hand" evidence="2">
    <location>
        <begin position="22"/>
        <end position="57"/>
    </location>
</feature>
<feature type="domain" description="EF-hand" evidence="2">
    <location>
        <begin position="70"/>
        <end position="105"/>
    </location>
</feature>
<evidence type="ECO:0000259" key="2">
    <source>
        <dbReference type="PROSITE" id="PS50222"/>
    </source>
</evidence>
<dbReference type="PANTHER" id="PTHR19972:SF10">
    <property type="entry name" value="CALBINDIN-32"/>
    <property type="match status" value="1"/>
</dbReference>
<dbReference type="PROSITE" id="PS00018">
    <property type="entry name" value="EF_HAND_1"/>
    <property type="match status" value="5"/>
</dbReference>
<dbReference type="Pfam" id="PF13202">
    <property type="entry name" value="EF-hand_5"/>
    <property type="match status" value="1"/>
</dbReference>
<evidence type="ECO:0000313" key="3">
    <source>
        <dbReference type="EMBL" id="RMZ98615.1"/>
    </source>
</evidence>
<protein>
    <submittedName>
        <fullName evidence="3">Calbindin-32 isoform X1</fullName>
    </submittedName>
</protein>
<evidence type="ECO:0000256" key="1">
    <source>
        <dbReference type="ARBA" id="ARBA00022837"/>
    </source>
</evidence>
<name>A0A3M7PHL4_BRAPC</name>
<dbReference type="Gene3D" id="1.10.238.10">
    <property type="entry name" value="EF-hand"/>
    <property type="match status" value="3"/>
</dbReference>
<feature type="domain" description="EF-hand" evidence="2">
    <location>
        <begin position="115"/>
        <end position="150"/>
    </location>
</feature>
<feature type="domain" description="EF-hand" evidence="2">
    <location>
        <begin position="162"/>
        <end position="197"/>
    </location>
</feature>
<dbReference type="AlphaFoldDB" id="A0A3M7PHL4"/>
<dbReference type="GO" id="GO:0043195">
    <property type="term" value="C:terminal bouton"/>
    <property type="evidence" value="ECO:0007669"/>
    <property type="project" value="TreeGrafter"/>
</dbReference>
<keyword evidence="1" id="KW-0106">Calcium</keyword>
<feature type="domain" description="EF-hand" evidence="2">
    <location>
        <begin position="209"/>
        <end position="244"/>
    </location>
</feature>